<accession>A0ABR2IMI0</accession>
<sequence length="235" mass="27666">MTITEISSIQEDHAIANSEKRDDLLCDLSEKLKYQKSLFLDQILINENVKISNPNQSNCVIKRYFSSNLNPSNTDSQFQELSKESKPIMTEKIPKIIEKNPHDSPQNNHKFGKKIENQLYFPHRFICISNNKKYKIYDYLFQITGAYLTQNELIFLRKTVFKNVLPLIIRDEQRSKIKNIECFEKYSESIISLLQSPGIQFSIQNFIFNRRRNFEKSEMILNFENNLKNQGLLGI</sequence>
<gene>
    <name evidence="1" type="ORF">M9Y10_011093</name>
</gene>
<organism evidence="1 2">
    <name type="scientific">Tritrichomonas musculus</name>
    <dbReference type="NCBI Taxonomy" id="1915356"/>
    <lineage>
        <taxon>Eukaryota</taxon>
        <taxon>Metamonada</taxon>
        <taxon>Parabasalia</taxon>
        <taxon>Tritrichomonadida</taxon>
        <taxon>Tritrichomonadidae</taxon>
        <taxon>Tritrichomonas</taxon>
    </lineage>
</organism>
<reference evidence="1 2" key="1">
    <citation type="submission" date="2024-04" db="EMBL/GenBank/DDBJ databases">
        <title>Tritrichomonas musculus Genome.</title>
        <authorList>
            <person name="Alves-Ferreira E."/>
            <person name="Grigg M."/>
            <person name="Lorenzi H."/>
            <person name="Galac M."/>
        </authorList>
    </citation>
    <scope>NUCLEOTIDE SEQUENCE [LARGE SCALE GENOMIC DNA]</scope>
    <source>
        <strain evidence="1 2">EAF2021</strain>
    </source>
</reference>
<name>A0ABR2IMI0_9EUKA</name>
<protein>
    <submittedName>
        <fullName evidence="1">Uncharacterized protein</fullName>
    </submittedName>
</protein>
<dbReference type="EMBL" id="JAPFFF010000016">
    <property type="protein sequence ID" value="KAK8865537.1"/>
    <property type="molecule type" value="Genomic_DNA"/>
</dbReference>
<comment type="caution">
    <text evidence="1">The sequence shown here is derived from an EMBL/GenBank/DDBJ whole genome shotgun (WGS) entry which is preliminary data.</text>
</comment>
<evidence type="ECO:0000313" key="1">
    <source>
        <dbReference type="EMBL" id="KAK8865537.1"/>
    </source>
</evidence>
<proteinExistence type="predicted"/>
<keyword evidence="2" id="KW-1185">Reference proteome</keyword>
<evidence type="ECO:0000313" key="2">
    <source>
        <dbReference type="Proteomes" id="UP001470230"/>
    </source>
</evidence>
<dbReference type="Proteomes" id="UP001470230">
    <property type="component" value="Unassembled WGS sequence"/>
</dbReference>